<keyword evidence="2" id="KW-1185">Reference proteome</keyword>
<name>A0ABM1QFY4_CAMSA</name>
<keyword evidence="1" id="KW-0812">Transmembrane</keyword>
<dbReference type="RefSeq" id="XP_019085672.1">
    <property type="nucleotide sequence ID" value="XM_019230127.1"/>
</dbReference>
<keyword evidence="1" id="KW-0472">Membrane</keyword>
<reference evidence="2" key="1">
    <citation type="journal article" date="2014" name="Nat. Commun.">
        <title>The emerging biofuel crop Camelina sativa retains a highly undifferentiated hexaploid genome structure.</title>
        <authorList>
            <person name="Kagale S."/>
            <person name="Koh C."/>
            <person name="Nixon J."/>
            <person name="Bollina V."/>
            <person name="Clarke W.E."/>
            <person name="Tuteja R."/>
            <person name="Spillane C."/>
            <person name="Robinson S.J."/>
            <person name="Links M.G."/>
            <person name="Clarke C."/>
            <person name="Higgins E.E."/>
            <person name="Huebert T."/>
            <person name="Sharpe A.G."/>
            <person name="Parkin I.A."/>
        </authorList>
    </citation>
    <scope>NUCLEOTIDE SEQUENCE [LARGE SCALE GENOMIC DNA]</scope>
    <source>
        <strain evidence="2">cv. DH55</strain>
    </source>
</reference>
<evidence type="ECO:0000256" key="1">
    <source>
        <dbReference type="SAM" id="Phobius"/>
    </source>
</evidence>
<organism evidence="2 3">
    <name type="scientific">Camelina sativa</name>
    <name type="common">False flax</name>
    <name type="synonym">Myagrum sativum</name>
    <dbReference type="NCBI Taxonomy" id="90675"/>
    <lineage>
        <taxon>Eukaryota</taxon>
        <taxon>Viridiplantae</taxon>
        <taxon>Streptophyta</taxon>
        <taxon>Embryophyta</taxon>
        <taxon>Tracheophyta</taxon>
        <taxon>Spermatophyta</taxon>
        <taxon>Magnoliopsida</taxon>
        <taxon>eudicotyledons</taxon>
        <taxon>Gunneridae</taxon>
        <taxon>Pentapetalae</taxon>
        <taxon>rosids</taxon>
        <taxon>malvids</taxon>
        <taxon>Brassicales</taxon>
        <taxon>Brassicaceae</taxon>
        <taxon>Camelineae</taxon>
        <taxon>Camelina</taxon>
    </lineage>
</organism>
<dbReference type="GeneID" id="109126508"/>
<dbReference type="Proteomes" id="UP000694864">
    <property type="component" value="Chromosome 9"/>
</dbReference>
<evidence type="ECO:0000313" key="2">
    <source>
        <dbReference type="Proteomes" id="UP000694864"/>
    </source>
</evidence>
<reference evidence="3" key="2">
    <citation type="submission" date="2025-08" db="UniProtKB">
        <authorList>
            <consortium name="RefSeq"/>
        </authorList>
    </citation>
    <scope>IDENTIFICATION</scope>
    <source>
        <tissue evidence="3">Leaf</tissue>
    </source>
</reference>
<feature type="transmembrane region" description="Helical" evidence="1">
    <location>
        <begin position="90"/>
        <end position="111"/>
    </location>
</feature>
<sequence length="161" mass="18254">METATIVHEPALPRTWRTDGNLRYEVAMNSIIITLNVAAILHMAMRTHQIPVDENVSGPVMIFTSTYALAILFNGLLWLEACDDDSLLCVTYFVGRLCHTFGFCIFLCLIYSISHLTLYITLPCLLWFIPAMIAPCCPQLWRGEPAWWNFVKQPQSTATIV</sequence>
<protein>
    <submittedName>
        <fullName evidence="3">Uncharacterized protein LOC109126508</fullName>
    </submittedName>
</protein>
<accession>A0ABM1QFY4</accession>
<evidence type="ECO:0000313" key="3">
    <source>
        <dbReference type="RefSeq" id="XP_019085672.1"/>
    </source>
</evidence>
<feature type="transmembrane region" description="Helical" evidence="1">
    <location>
        <begin position="118"/>
        <end position="141"/>
    </location>
</feature>
<gene>
    <name evidence="3" type="primary">LOC109126508</name>
</gene>
<proteinExistence type="predicted"/>
<feature type="transmembrane region" description="Helical" evidence="1">
    <location>
        <begin position="56"/>
        <end position="78"/>
    </location>
</feature>
<keyword evidence="1" id="KW-1133">Transmembrane helix</keyword>
<feature type="transmembrane region" description="Helical" evidence="1">
    <location>
        <begin position="26"/>
        <end position="44"/>
    </location>
</feature>